<dbReference type="InterPro" id="IPR050678">
    <property type="entry name" value="DNA_Partitioning_ATPase"/>
</dbReference>
<dbReference type="EMBL" id="CAEZXH010000140">
    <property type="protein sequence ID" value="CAB4696148.1"/>
    <property type="molecule type" value="Genomic_DNA"/>
</dbReference>
<evidence type="ECO:0000259" key="1">
    <source>
        <dbReference type="Pfam" id="PF13614"/>
    </source>
</evidence>
<organism evidence="2">
    <name type="scientific">freshwater metagenome</name>
    <dbReference type="NCBI Taxonomy" id="449393"/>
    <lineage>
        <taxon>unclassified sequences</taxon>
        <taxon>metagenomes</taxon>
        <taxon>ecological metagenomes</taxon>
    </lineage>
</organism>
<dbReference type="InterPro" id="IPR025669">
    <property type="entry name" value="AAA_dom"/>
</dbReference>
<dbReference type="AlphaFoldDB" id="A0A6J6PI77"/>
<dbReference type="PIRSF" id="PIRSF009320">
    <property type="entry name" value="Nuc_binding_HP_1000"/>
    <property type="match status" value="1"/>
</dbReference>
<accession>A0A6J6PI77</accession>
<protein>
    <submittedName>
        <fullName evidence="2">Unannotated protein</fullName>
    </submittedName>
</protein>
<reference evidence="2" key="1">
    <citation type="submission" date="2020-05" db="EMBL/GenBank/DDBJ databases">
        <authorList>
            <person name="Chiriac C."/>
            <person name="Salcher M."/>
            <person name="Ghai R."/>
            <person name="Kavagutti S V."/>
        </authorList>
    </citation>
    <scope>NUCLEOTIDE SEQUENCE</scope>
</reference>
<sequence>MSRVISFINLAGGVGRTTSAVSMAVAFSEYGKRVLLVDLDPNGGASFSLGLETPRLSATEIFSGRPRALGMIYKTADRIDVIPANLTLEAAALKSVAKKDGEYILQKALENLEYDVIIIDAPATNSYLAKCAVLAADEFIIPTRLDVLSMRGVFSAIELIENLKKSENKSYQILPTMVESRNKSQGLISADLNSRYGELVISPGIAKWGGFSEAVGAGKSALSLFKTSDGAASYREITYPLL</sequence>
<dbReference type="CDD" id="cd02042">
    <property type="entry name" value="ParAB_family"/>
    <property type="match status" value="1"/>
</dbReference>
<dbReference type="Gene3D" id="3.40.50.300">
    <property type="entry name" value="P-loop containing nucleotide triphosphate hydrolases"/>
    <property type="match status" value="1"/>
</dbReference>
<evidence type="ECO:0000313" key="2">
    <source>
        <dbReference type="EMBL" id="CAB4696148.1"/>
    </source>
</evidence>
<dbReference type="SUPFAM" id="SSF52540">
    <property type="entry name" value="P-loop containing nucleoside triphosphate hydrolases"/>
    <property type="match status" value="1"/>
</dbReference>
<dbReference type="PANTHER" id="PTHR13696:SF99">
    <property type="entry name" value="COBYRINIC ACID AC-DIAMIDE SYNTHASE"/>
    <property type="match status" value="1"/>
</dbReference>
<dbReference type="PANTHER" id="PTHR13696">
    <property type="entry name" value="P-LOOP CONTAINING NUCLEOSIDE TRIPHOSPHATE HYDROLASE"/>
    <property type="match status" value="1"/>
</dbReference>
<proteinExistence type="predicted"/>
<feature type="domain" description="AAA" evidence="1">
    <location>
        <begin position="3"/>
        <end position="173"/>
    </location>
</feature>
<dbReference type="InterPro" id="IPR027417">
    <property type="entry name" value="P-loop_NTPase"/>
</dbReference>
<name>A0A6J6PI77_9ZZZZ</name>
<gene>
    <name evidence="2" type="ORF">UFOPK2360_01398</name>
</gene>
<dbReference type="Pfam" id="PF13614">
    <property type="entry name" value="AAA_31"/>
    <property type="match status" value="1"/>
</dbReference>